<dbReference type="GO" id="GO:0016020">
    <property type="term" value="C:membrane"/>
    <property type="evidence" value="ECO:0007669"/>
    <property type="project" value="UniProtKB-SubCell"/>
</dbReference>
<feature type="transmembrane region" description="Helical" evidence="5">
    <location>
        <begin position="228"/>
        <end position="244"/>
    </location>
</feature>
<evidence type="ECO:0000256" key="1">
    <source>
        <dbReference type="ARBA" id="ARBA00004141"/>
    </source>
</evidence>
<keyword evidence="3 5" id="KW-1133">Transmembrane helix</keyword>
<dbReference type="InterPro" id="IPR037185">
    <property type="entry name" value="EmrE-like"/>
</dbReference>
<evidence type="ECO:0000256" key="4">
    <source>
        <dbReference type="ARBA" id="ARBA00023136"/>
    </source>
</evidence>
<feature type="domain" description="Sugar phosphate transporter" evidence="6">
    <location>
        <begin position="44"/>
        <end position="300"/>
    </location>
</feature>
<feature type="transmembrane region" description="Helical" evidence="5">
    <location>
        <begin position="97"/>
        <end position="118"/>
    </location>
</feature>
<dbReference type="SUPFAM" id="SSF103481">
    <property type="entry name" value="Multidrug resistance efflux transporter EmrE"/>
    <property type="match status" value="1"/>
</dbReference>
<reference evidence="8" key="1">
    <citation type="submission" date="2016-11" db="UniProtKB">
        <authorList>
            <consortium name="WormBaseParasite"/>
        </authorList>
    </citation>
    <scope>IDENTIFICATION</scope>
</reference>
<evidence type="ECO:0000256" key="5">
    <source>
        <dbReference type="SAM" id="Phobius"/>
    </source>
</evidence>
<dbReference type="Proteomes" id="UP000095284">
    <property type="component" value="Unplaced"/>
</dbReference>
<sequence>MYTRPEDFRRADIKCNMKKVIKAAVSRHYSLPLLVVSGHYLTKFFLAVTIRAILEFFTGQKRPRVAFKDQIRWLFPVGSCASLDIGLSNWALEYVTVSLYTMAKSSSILFIVGFSLLLRLERWRPSLGVAASFIAVGLVLFTWRSEQLDVRGLCLVELAALCTGVRWTVSQLIMQSDDQPSPLRHPLDMVAHVQTWMFMTILPVVYMVEGEDINWTSIASFDQSFEPMTIVVLVLFGGVLAFCMEMSEFLLLVNTSGITLNILGIIKEVITLLLAHQLHGDRITPLNIMGLGLTLTGMLIHGMTKTAAQQRKHSRLQNAMECRDLDRSWSTGPLSPKSATSEDRERLFSFLFAQYRLVTSSNPHINCSGPFLPAKTRCT</sequence>
<organism evidence="7 8">
    <name type="scientific">Bursaphelenchus xylophilus</name>
    <name type="common">Pinewood nematode worm</name>
    <name type="synonym">Aphelenchoides xylophilus</name>
    <dbReference type="NCBI Taxonomy" id="6326"/>
    <lineage>
        <taxon>Eukaryota</taxon>
        <taxon>Metazoa</taxon>
        <taxon>Ecdysozoa</taxon>
        <taxon>Nematoda</taxon>
        <taxon>Chromadorea</taxon>
        <taxon>Rhabditida</taxon>
        <taxon>Tylenchina</taxon>
        <taxon>Tylenchomorpha</taxon>
        <taxon>Aphelenchoidea</taxon>
        <taxon>Aphelenchoididae</taxon>
        <taxon>Bursaphelenchus</taxon>
    </lineage>
</organism>
<evidence type="ECO:0000313" key="8">
    <source>
        <dbReference type="WBParaSite" id="BXY_0659800.1"/>
    </source>
</evidence>
<dbReference type="AlphaFoldDB" id="A0A1I7S0S4"/>
<dbReference type="WBParaSite" id="BXY_0659800.1">
    <property type="protein sequence ID" value="BXY_0659800.1"/>
    <property type="gene ID" value="BXY_0659800"/>
</dbReference>
<dbReference type="InterPro" id="IPR050186">
    <property type="entry name" value="TPT_transporter"/>
</dbReference>
<evidence type="ECO:0000256" key="3">
    <source>
        <dbReference type="ARBA" id="ARBA00022989"/>
    </source>
</evidence>
<evidence type="ECO:0000256" key="2">
    <source>
        <dbReference type="ARBA" id="ARBA00022692"/>
    </source>
</evidence>
<protein>
    <submittedName>
        <fullName evidence="8">TPT domain-containing protein</fullName>
    </submittedName>
</protein>
<dbReference type="InterPro" id="IPR004853">
    <property type="entry name" value="Sugar_P_trans_dom"/>
</dbReference>
<feature type="transmembrane region" description="Helical" evidence="5">
    <location>
        <begin position="251"/>
        <end position="274"/>
    </location>
</feature>
<feature type="transmembrane region" description="Helical" evidence="5">
    <location>
        <begin position="286"/>
        <end position="304"/>
    </location>
</feature>
<evidence type="ECO:0000259" key="6">
    <source>
        <dbReference type="Pfam" id="PF03151"/>
    </source>
</evidence>
<keyword evidence="2 5" id="KW-0812">Transmembrane</keyword>
<evidence type="ECO:0000313" key="7">
    <source>
        <dbReference type="Proteomes" id="UP000095284"/>
    </source>
</evidence>
<keyword evidence="4 5" id="KW-0472">Membrane</keyword>
<dbReference type="PANTHER" id="PTHR11132">
    <property type="entry name" value="SOLUTE CARRIER FAMILY 35"/>
    <property type="match status" value="1"/>
</dbReference>
<feature type="transmembrane region" description="Helical" evidence="5">
    <location>
        <begin position="40"/>
        <end position="59"/>
    </location>
</feature>
<proteinExistence type="predicted"/>
<dbReference type="eggNOG" id="KOG1443">
    <property type="taxonomic scope" value="Eukaryota"/>
</dbReference>
<name>A0A1I7S0S4_BURXY</name>
<accession>A0A1I7S0S4</accession>
<comment type="subcellular location">
    <subcellularLocation>
        <location evidence="1">Membrane</location>
        <topology evidence="1">Multi-pass membrane protein</topology>
    </subcellularLocation>
</comment>
<dbReference type="Pfam" id="PF03151">
    <property type="entry name" value="TPT"/>
    <property type="match status" value="1"/>
</dbReference>
<feature type="transmembrane region" description="Helical" evidence="5">
    <location>
        <begin position="125"/>
        <end position="144"/>
    </location>
</feature>